<evidence type="ECO:0000256" key="1">
    <source>
        <dbReference type="ARBA" id="ARBA00001913"/>
    </source>
</evidence>
<protein>
    <recommendedName>
        <fullName evidence="9">alpha-1,2-Mannosidase</fullName>
        <ecNumber evidence="9">3.2.1.-</ecNumber>
    </recommendedName>
</protein>
<dbReference type="InterPro" id="IPR036026">
    <property type="entry name" value="Seven-hairpin_glycosidases"/>
</dbReference>
<evidence type="ECO:0000256" key="5">
    <source>
        <dbReference type="ARBA" id="ARBA00023157"/>
    </source>
</evidence>
<dbReference type="UniPathway" id="UPA00378"/>
<dbReference type="InterPro" id="IPR012341">
    <property type="entry name" value="6hp_glycosidase-like_sf"/>
</dbReference>
<feature type="active site" evidence="6">
    <location>
        <position position="284"/>
    </location>
</feature>
<evidence type="ECO:0000313" key="12">
    <source>
        <dbReference type="Proteomes" id="UP000039046"/>
    </source>
</evidence>
<reference evidence="11 12" key="1">
    <citation type="journal article" date="2015" name="Genome Announc.">
        <title>Draft Genome Sequence and Gene Annotation of the Entomopathogenic Fungus Verticillium hemipterigenum.</title>
        <authorList>
            <person name="Horn F."/>
            <person name="Habel A."/>
            <person name="Scharf D.H."/>
            <person name="Dworschak J."/>
            <person name="Brakhage A.A."/>
            <person name="Guthke R."/>
            <person name="Hertweck C."/>
            <person name="Linde J."/>
        </authorList>
    </citation>
    <scope>NUCLEOTIDE SEQUENCE [LARGE SCALE GENOMIC DNA]</scope>
</reference>
<dbReference type="PANTHER" id="PTHR11742">
    <property type="entry name" value="MANNOSYL-OLIGOSACCHARIDE ALPHA-1,2-MANNOSIDASE-RELATED"/>
    <property type="match status" value="1"/>
</dbReference>
<keyword evidence="10" id="KW-0812">Transmembrane</keyword>
<evidence type="ECO:0000256" key="2">
    <source>
        <dbReference type="ARBA" id="ARBA00004922"/>
    </source>
</evidence>
<dbReference type="HOGENOM" id="CLU_003818_0_0_1"/>
<dbReference type="SUPFAM" id="SSF48225">
    <property type="entry name" value="Seven-hairpin glycosidases"/>
    <property type="match status" value="1"/>
</dbReference>
<sequence length="541" mass="60639">MNTYPPRRLRYIVLALVSVVVIFSLLPTYNKQTAGQSPNVQSPSTGRIQHLFNKESDADKRIRTDRQKQVREAFQHAWKGYRDNAWMHDELMPLSGGHKDPFVGWAATLVDGLDALYIMGLTDEFENAVKAVESINFSRPNSERVPVFEVTIRYLGGLLGAYDISGGKHPLLLKKADELGELLYKSFNTPTGIPVPYYWWDKPNDNLQGENGVLVAQIGSLSLEFTRLAQLTGKKKYFDAISKITGYLGEGQSKTQIPGLWPSQVDTTGPSFDGSAFTLGAWADSLYEYLPKQHLLLDGKTDTYLKMYHSAYESMVKYHFFRPKAPGNPDILFPGSLIARGRGNTPSLNDEVQHLGCFVGGMVGLGSRINNSAKELEVAIQLTDGCVWAYQNTASGIMPEIFHIAACPASGKCEWTDTGHTAPGHQYGFTELSDTSYQLRPEAIESVFIMYRLTGDREWQNKGWKMFQSIIKHTTTKLANARISDVTSSSPKQDDSMESFWLAETLKYFYLLFSEPDVVSLDDYVLNTEAHPLRQRDHLLG</sequence>
<dbReference type="OrthoDB" id="8118055at2759"/>
<accession>A0A0A1TBB8</accession>
<keyword evidence="7" id="KW-0106">Calcium</keyword>
<comment type="similarity">
    <text evidence="3 9">Belongs to the glycosyl hydrolase 47 family.</text>
</comment>
<organism evidence="11 12">
    <name type="scientific">[Torrubiella] hemipterigena</name>
    <dbReference type="NCBI Taxonomy" id="1531966"/>
    <lineage>
        <taxon>Eukaryota</taxon>
        <taxon>Fungi</taxon>
        <taxon>Dikarya</taxon>
        <taxon>Ascomycota</taxon>
        <taxon>Pezizomycotina</taxon>
        <taxon>Sordariomycetes</taxon>
        <taxon>Hypocreomycetidae</taxon>
        <taxon>Hypocreales</taxon>
        <taxon>Clavicipitaceae</taxon>
        <taxon>Clavicipitaceae incertae sedis</taxon>
        <taxon>'Torrubiella' clade</taxon>
    </lineage>
</organism>
<evidence type="ECO:0000256" key="3">
    <source>
        <dbReference type="ARBA" id="ARBA00007658"/>
    </source>
</evidence>
<dbReference type="InterPro" id="IPR001382">
    <property type="entry name" value="Glyco_hydro_47"/>
</dbReference>
<keyword evidence="10" id="KW-0472">Membrane</keyword>
<dbReference type="Gene3D" id="1.50.10.10">
    <property type="match status" value="1"/>
</dbReference>
<evidence type="ECO:0000256" key="8">
    <source>
        <dbReference type="PIRSR" id="PIRSR601382-3"/>
    </source>
</evidence>
<dbReference type="FunFam" id="1.50.10.10:FF:000037">
    <property type="entry name" value="alpha-1,2-Mannosidase"/>
    <property type="match status" value="1"/>
</dbReference>
<keyword evidence="4 9" id="KW-0378">Hydrolase</keyword>
<dbReference type="PRINTS" id="PR00747">
    <property type="entry name" value="GLYHDRLASE47"/>
</dbReference>
<dbReference type="GO" id="GO:0004571">
    <property type="term" value="F:mannosyl-oligosaccharide 1,2-alpha-mannosidase activity"/>
    <property type="evidence" value="ECO:0007669"/>
    <property type="project" value="InterPro"/>
</dbReference>
<feature type="disulfide bond" evidence="8">
    <location>
        <begin position="357"/>
        <end position="386"/>
    </location>
</feature>
<evidence type="ECO:0000256" key="4">
    <source>
        <dbReference type="ARBA" id="ARBA00022801"/>
    </source>
</evidence>
<evidence type="ECO:0000256" key="6">
    <source>
        <dbReference type="PIRSR" id="PIRSR601382-1"/>
    </source>
</evidence>
<dbReference type="Pfam" id="PF01532">
    <property type="entry name" value="Glyco_hydro_47"/>
    <property type="match status" value="1"/>
</dbReference>
<feature type="transmembrane region" description="Helical" evidence="10">
    <location>
        <begin position="12"/>
        <end position="29"/>
    </location>
</feature>
<feature type="active site" description="Proton donor" evidence="6">
    <location>
        <position position="149"/>
    </location>
</feature>
<keyword evidence="5 8" id="KW-1015">Disulfide bond</keyword>
<name>A0A0A1TBB8_9HYPO</name>
<gene>
    <name evidence="11" type="ORF">VHEMI07761</name>
</gene>
<evidence type="ECO:0000256" key="9">
    <source>
        <dbReference type="RuleBase" id="RU361193"/>
    </source>
</evidence>
<dbReference type="STRING" id="1531966.A0A0A1TBB8"/>
<keyword evidence="10" id="KW-1133">Transmembrane helix</keyword>
<feature type="active site" description="Proton donor" evidence="6">
    <location>
        <position position="400"/>
    </location>
</feature>
<dbReference type="EMBL" id="CDHN01000004">
    <property type="protein sequence ID" value="CEJ92084.1"/>
    <property type="molecule type" value="Genomic_DNA"/>
</dbReference>
<proteinExistence type="inferred from homology"/>
<feature type="binding site" evidence="7">
    <location>
        <position position="528"/>
    </location>
    <ligand>
        <name>Ca(2+)</name>
        <dbReference type="ChEBI" id="CHEBI:29108"/>
    </ligand>
</feature>
<keyword evidence="9" id="KW-0326">Glycosidase</keyword>
<keyword evidence="12" id="KW-1185">Reference proteome</keyword>
<keyword evidence="7" id="KW-0479">Metal-binding</keyword>
<evidence type="ECO:0000256" key="7">
    <source>
        <dbReference type="PIRSR" id="PIRSR601382-2"/>
    </source>
</evidence>
<dbReference type="InterPro" id="IPR050749">
    <property type="entry name" value="Glycosyl_Hydrolase_47"/>
</dbReference>
<dbReference type="AlphaFoldDB" id="A0A0A1TBB8"/>
<dbReference type="GO" id="GO:0005975">
    <property type="term" value="P:carbohydrate metabolic process"/>
    <property type="evidence" value="ECO:0007669"/>
    <property type="project" value="InterPro"/>
</dbReference>
<evidence type="ECO:0000256" key="10">
    <source>
        <dbReference type="SAM" id="Phobius"/>
    </source>
</evidence>
<dbReference type="GO" id="GO:0005783">
    <property type="term" value="C:endoplasmic reticulum"/>
    <property type="evidence" value="ECO:0007669"/>
    <property type="project" value="TreeGrafter"/>
</dbReference>
<feature type="active site" evidence="6">
    <location>
        <position position="442"/>
    </location>
</feature>
<dbReference type="GO" id="GO:0016020">
    <property type="term" value="C:membrane"/>
    <property type="evidence" value="ECO:0007669"/>
    <property type="project" value="InterPro"/>
</dbReference>
<comment type="cofactor">
    <cofactor evidence="1 7">
        <name>Ca(2+)</name>
        <dbReference type="ChEBI" id="CHEBI:29108"/>
    </cofactor>
</comment>
<comment type="pathway">
    <text evidence="2">Protein modification; protein glycosylation.</text>
</comment>
<dbReference type="Proteomes" id="UP000039046">
    <property type="component" value="Unassembled WGS sequence"/>
</dbReference>
<evidence type="ECO:0000313" key="11">
    <source>
        <dbReference type="EMBL" id="CEJ92084.1"/>
    </source>
</evidence>
<dbReference type="GO" id="GO:0036503">
    <property type="term" value="P:ERAD pathway"/>
    <property type="evidence" value="ECO:0007669"/>
    <property type="project" value="UniProtKB-ARBA"/>
</dbReference>
<dbReference type="GO" id="GO:0005509">
    <property type="term" value="F:calcium ion binding"/>
    <property type="evidence" value="ECO:0007669"/>
    <property type="project" value="InterPro"/>
</dbReference>
<dbReference type="PANTHER" id="PTHR11742:SF103">
    <property type="entry name" value="ENDOPLASMIC RETICULUM MANNOSIDASE MNL2-RELATED"/>
    <property type="match status" value="1"/>
</dbReference>
<dbReference type="EC" id="3.2.1.-" evidence="9"/>